<keyword evidence="2 7" id="KW-0378">Hydrolase</keyword>
<sequence length="225" mass="24840">MGYRYYDKRKMTPLFPFGFGLSYTRFAYDNLRLSTPTLREGETLTVSVDITNIGQRAGKEIVQLYISAPQQALPREPRALTAFAKVALEPGETRSVSMNIQAQDLACYHPTLQRWVMSSGDYGLHIARSSRDIALQAVVSLQAAPWYLPLKPDNSLQQLLQQPAAFRRVTALVAQKSGQPEGVVGDRLASIAPELFCGMFIGLTEFLAVDISIDELEAALQGSVD</sequence>
<dbReference type="GO" id="GO:0008422">
    <property type="term" value="F:beta-glucosidase activity"/>
    <property type="evidence" value="ECO:0007669"/>
    <property type="project" value="UniProtKB-ARBA"/>
</dbReference>
<dbReference type="AlphaFoldDB" id="A0A3S5D6W7"/>
<proteinExistence type="inferred from homology"/>
<feature type="domain" description="Fibronectin type III-like" evidence="6">
    <location>
        <begin position="60"/>
        <end position="130"/>
    </location>
</feature>
<organism evidence="7 8">
    <name type="scientific">Serratia odorifera</name>
    <dbReference type="NCBI Taxonomy" id="618"/>
    <lineage>
        <taxon>Bacteria</taxon>
        <taxon>Pseudomonadati</taxon>
        <taxon>Pseudomonadota</taxon>
        <taxon>Gammaproteobacteria</taxon>
        <taxon>Enterobacterales</taxon>
        <taxon>Yersiniaceae</taxon>
        <taxon>Serratia</taxon>
    </lineage>
</organism>
<evidence type="ECO:0000256" key="2">
    <source>
        <dbReference type="ARBA" id="ARBA00022801"/>
    </source>
</evidence>
<dbReference type="PANTHER" id="PTHR42715:SF10">
    <property type="entry name" value="BETA-GLUCOSIDASE"/>
    <property type="match status" value="1"/>
</dbReference>
<dbReference type="SUPFAM" id="SSF52279">
    <property type="entry name" value="Beta-D-glucan exohydrolase, C-terminal domain"/>
    <property type="match status" value="1"/>
</dbReference>
<dbReference type="Gene3D" id="2.60.40.10">
    <property type="entry name" value="Immunoglobulins"/>
    <property type="match status" value="1"/>
</dbReference>
<protein>
    <recommendedName>
        <fullName evidence="5">Beta-D-glucoside glucohydrolase</fullName>
    </recommendedName>
    <alternativeName>
        <fullName evidence="3">Cellobiase</fullName>
    </alternativeName>
    <alternativeName>
        <fullName evidence="4">Gentiobiase</fullName>
    </alternativeName>
</protein>
<dbReference type="SMART" id="SM01217">
    <property type="entry name" value="Fn3_like"/>
    <property type="match status" value="1"/>
</dbReference>
<gene>
    <name evidence="7" type="primary">bglB_1</name>
    <name evidence="7" type="ORF">NCTC11214_00952</name>
</gene>
<evidence type="ECO:0000259" key="6">
    <source>
        <dbReference type="SMART" id="SM01217"/>
    </source>
</evidence>
<reference evidence="7 8" key="1">
    <citation type="submission" date="2018-12" db="EMBL/GenBank/DDBJ databases">
        <authorList>
            <consortium name="Pathogen Informatics"/>
        </authorList>
    </citation>
    <scope>NUCLEOTIDE SEQUENCE [LARGE SCALE GENOMIC DNA]</scope>
    <source>
        <strain evidence="7 8">NCTC11214</strain>
    </source>
</reference>
<dbReference type="InterPro" id="IPR013783">
    <property type="entry name" value="Ig-like_fold"/>
</dbReference>
<dbReference type="InterPro" id="IPR050288">
    <property type="entry name" value="Cellulose_deg_GH3"/>
</dbReference>
<dbReference type="EMBL" id="LR134117">
    <property type="protein sequence ID" value="VDZ53109.1"/>
    <property type="molecule type" value="Genomic_DNA"/>
</dbReference>
<evidence type="ECO:0000256" key="1">
    <source>
        <dbReference type="ARBA" id="ARBA00005336"/>
    </source>
</evidence>
<accession>A0A3S5D6W7</accession>
<dbReference type="KEGG" id="sof:NCTC11214_00952"/>
<evidence type="ECO:0000256" key="4">
    <source>
        <dbReference type="ARBA" id="ARBA00032194"/>
    </source>
</evidence>
<dbReference type="Proteomes" id="UP000281391">
    <property type="component" value="Chromosome"/>
</dbReference>
<dbReference type="Gene3D" id="3.20.20.300">
    <property type="entry name" value="Glycoside hydrolase, family 3, N-terminal domain"/>
    <property type="match status" value="1"/>
</dbReference>
<comment type="similarity">
    <text evidence="1">Belongs to the glycosyl hydrolase 3 family.</text>
</comment>
<evidence type="ECO:0000313" key="8">
    <source>
        <dbReference type="Proteomes" id="UP000281391"/>
    </source>
</evidence>
<dbReference type="InterPro" id="IPR036881">
    <property type="entry name" value="Glyco_hydro_3_C_sf"/>
</dbReference>
<evidence type="ECO:0000256" key="5">
    <source>
        <dbReference type="ARBA" id="ARBA00032594"/>
    </source>
</evidence>
<dbReference type="InterPro" id="IPR026891">
    <property type="entry name" value="Fn3-like"/>
</dbReference>
<dbReference type="PANTHER" id="PTHR42715">
    <property type="entry name" value="BETA-GLUCOSIDASE"/>
    <property type="match status" value="1"/>
</dbReference>
<dbReference type="GO" id="GO:0005975">
    <property type="term" value="P:carbohydrate metabolic process"/>
    <property type="evidence" value="ECO:0007669"/>
    <property type="project" value="InterPro"/>
</dbReference>
<evidence type="ECO:0000313" key="7">
    <source>
        <dbReference type="EMBL" id="VDZ53109.1"/>
    </source>
</evidence>
<dbReference type="InterPro" id="IPR036962">
    <property type="entry name" value="Glyco_hydro_3_N_sf"/>
</dbReference>
<keyword evidence="7" id="KW-0326">Glycosidase</keyword>
<evidence type="ECO:0000256" key="3">
    <source>
        <dbReference type="ARBA" id="ARBA00031448"/>
    </source>
</evidence>
<name>A0A3S5D6W7_SEROD</name>
<dbReference type="FunFam" id="2.60.40.10:FF:000495">
    <property type="entry name" value="Periplasmic beta-glucosidase"/>
    <property type="match status" value="1"/>
</dbReference>
<dbReference type="Pfam" id="PF14310">
    <property type="entry name" value="Fn3-like"/>
    <property type="match status" value="1"/>
</dbReference>